<dbReference type="Proteomes" id="UP000231456">
    <property type="component" value="Unassembled WGS sequence"/>
</dbReference>
<dbReference type="InterPro" id="IPR005771">
    <property type="entry name" value="GalU_uridylyltTrfase_bac/arc"/>
</dbReference>
<evidence type="ECO:0000256" key="3">
    <source>
        <dbReference type="ARBA" id="ARBA00022679"/>
    </source>
</evidence>
<dbReference type="InterPro" id="IPR005835">
    <property type="entry name" value="NTP_transferase_dom"/>
</dbReference>
<dbReference type="PANTHER" id="PTHR43197:SF1">
    <property type="entry name" value="UTP--GLUCOSE-1-PHOSPHATE URIDYLYLTRANSFERASE"/>
    <property type="match status" value="1"/>
</dbReference>
<keyword evidence="4" id="KW-0548">Nucleotidyltransferase</keyword>
<dbReference type="SUPFAM" id="SSF53448">
    <property type="entry name" value="Nucleotide-diphospho-sugar transferases"/>
    <property type="match status" value="1"/>
</dbReference>
<evidence type="ECO:0000259" key="6">
    <source>
        <dbReference type="Pfam" id="PF00483"/>
    </source>
</evidence>
<dbReference type="InterPro" id="IPR008266">
    <property type="entry name" value="Tyr_kinase_AS"/>
</dbReference>
<evidence type="ECO:0000313" key="7">
    <source>
        <dbReference type="EMBL" id="PJC52357.1"/>
    </source>
</evidence>
<comment type="similarity">
    <text evidence="1">Belongs to the UDPGP type 2 family.</text>
</comment>
<evidence type="ECO:0000256" key="1">
    <source>
        <dbReference type="ARBA" id="ARBA00006890"/>
    </source>
</evidence>
<reference evidence="8" key="1">
    <citation type="submission" date="2017-09" db="EMBL/GenBank/DDBJ databases">
        <title>Depth-based differentiation of microbial function through sediment-hosted aquifers and enrichment of novel symbionts in the deep terrestrial subsurface.</title>
        <authorList>
            <person name="Probst A.J."/>
            <person name="Ladd B."/>
            <person name="Jarett J.K."/>
            <person name="Geller-Mcgrath D.E."/>
            <person name="Sieber C.M.K."/>
            <person name="Emerson J.B."/>
            <person name="Anantharaman K."/>
            <person name="Thomas B.C."/>
            <person name="Malmstrom R."/>
            <person name="Stieglmeier M."/>
            <person name="Klingl A."/>
            <person name="Woyke T."/>
            <person name="Ryan C.M."/>
            <person name="Banfield J.F."/>
        </authorList>
    </citation>
    <scope>NUCLEOTIDE SEQUENCE [LARGE SCALE GENOMIC DNA]</scope>
</reference>
<dbReference type="GO" id="GO:0003983">
    <property type="term" value="F:UTP:glucose-1-phosphate uridylyltransferase activity"/>
    <property type="evidence" value="ECO:0007669"/>
    <property type="project" value="UniProtKB-EC"/>
</dbReference>
<dbReference type="GO" id="GO:0006011">
    <property type="term" value="P:UDP-alpha-D-glucose metabolic process"/>
    <property type="evidence" value="ECO:0007669"/>
    <property type="project" value="InterPro"/>
</dbReference>
<dbReference type="InterPro" id="IPR029044">
    <property type="entry name" value="Nucleotide-diphossugar_trans"/>
</dbReference>
<dbReference type="InterPro" id="IPR011009">
    <property type="entry name" value="Kinase-like_dom_sf"/>
</dbReference>
<organism evidence="7 8">
    <name type="scientific">Candidatus Magasanikbacteria bacterium CG_4_9_14_0_2_um_filter_42_11</name>
    <dbReference type="NCBI Taxonomy" id="1974643"/>
    <lineage>
        <taxon>Bacteria</taxon>
        <taxon>Candidatus Magasanikiibacteriota</taxon>
    </lineage>
</organism>
<evidence type="ECO:0000256" key="4">
    <source>
        <dbReference type="ARBA" id="ARBA00022695"/>
    </source>
</evidence>
<evidence type="ECO:0000313" key="8">
    <source>
        <dbReference type="Proteomes" id="UP000231456"/>
    </source>
</evidence>
<dbReference type="Gene3D" id="3.90.1200.10">
    <property type="match status" value="1"/>
</dbReference>
<dbReference type="Gene3D" id="3.90.550.10">
    <property type="entry name" value="Spore Coat Polysaccharide Biosynthesis Protein SpsA, Chain A"/>
    <property type="match status" value="1"/>
</dbReference>
<gene>
    <name evidence="7" type="ORF">CO030_03335</name>
</gene>
<comment type="catalytic activity">
    <reaction evidence="5">
        <text>alpha-D-glucose 1-phosphate + UTP + H(+) = UDP-alpha-D-glucose + diphosphate</text>
        <dbReference type="Rhea" id="RHEA:19889"/>
        <dbReference type="ChEBI" id="CHEBI:15378"/>
        <dbReference type="ChEBI" id="CHEBI:33019"/>
        <dbReference type="ChEBI" id="CHEBI:46398"/>
        <dbReference type="ChEBI" id="CHEBI:58601"/>
        <dbReference type="ChEBI" id="CHEBI:58885"/>
        <dbReference type="EC" id="2.7.7.9"/>
    </reaction>
</comment>
<sequence length="555" mass="63681">MGRQGTMTNIDTAPTKIFAIVPAAGVSTNGIMQNSSLPDAMLPINGKPVIGYIVEDLLERGIFDLAVILSKADTHTEKYLLRKFQNKTNIKIIYNDKPEKGVGYSVNLGVEASYSANSYLVYLGDTICKDVMNFEGNFFVVSSQYDDSNKWCFIEVSDQDRYTLIDKPAIYSGKGSVLSGIYFFKSGEDLRDVCKVLEKSTPRIEMKHIIEIYVEKERITLVTAKRWYDCGNIENYYKAKIYFLRVRNFNTIVYDDFYGTINKTSSNTKKIIDEINWFLNIPDEIKIFSPRLVHHHISSSDANYSLEYYGYQSLADYYLFGSIDIRIWKIIIADLFRIIKLFSSYRVDIPIEDYREVYIGKTKRRLAQLKEYDSWKEVLALPTISINGETYKNITSLLPEIESKLNMLYNKEESGVIHGDLCLSNILFDPGSRIFKLIDPRGSFGKTSVYGDIKYDVAKLRHSFTSFYDFIVSDLFRLEEKELGVYTLDVFTDQINVEVAKYFDTQLEGAGFSIQKIKLIEALLFLSMIPLHAEEKNRQKAMFAIGIKLINNALV</sequence>
<dbReference type="PANTHER" id="PTHR43197">
    <property type="entry name" value="UTP--GLUCOSE-1-PHOSPHATE URIDYLYLTRANSFERASE"/>
    <property type="match status" value="1"/>
</dbReference>
<evidence type="ECO:0000256" key="2">
    <source>
        <dbReference type="ARBA" id="ARBA00012415"/>
    </source>
</evidence>
<accession>A0A2M8F9F5</accession>
<name>A0A2M8F9F5_9BACT</name>
<proteinExistence type="inferred from homology"/>
<dbReference type="GO" id="GO:0004672">
    <property type="term" value="F:protein kinase activity"/>
    <property type="evidence" value="ECO:0007669"/>
    <property type="project" value="InterPro"/>
</dbReference>
<dbReference type="AlphaFoldDB" id="A0A2M8F9F5"/>
<dbReference type="EMBL" id="PFRH01000107">
    <property type="protein sequence ID" value="PJC52357.1"/>
    <property type="molecule type" value="Genomic_DNA"/>
</dbReference>
<feature type="domain" description="Nucleotidyl transferase" evidence="6">
    <location>
        <begin position="38"/>
        <end position="240"/>
    </location>
</feature>
<evidence type="ECO:0000256" key="5">
    <source>
        <dbReference type="ARBA" id="ARBA00048128"/>
    </source>
</evidence>
<dbReference type="Pfam" id="PF00483">
    <property type="entry name" value="NTP_transferase"/>
    <property type="match status" value="1"/>
</dbReference>
<dbReference type="EC" id="2.7.7.9" evidence="2"/>
<dbReference type="SUPFAM" id="SSF56112">
    <property type="entry name" value="Protein kinase-like (PK-like)"/>
    <property type="match status" value="1"/>
</dbReference>
<keyword evidence="3" id="KW-0808">Transferase</keyword>
<protein>
    <recommendedName>
        <fullName evidence="2">UTP--glucose-1-phosphate uridylyltransferase</fullName>
        <ecNumber evidence="2">2.7.7.9</ecNumber>
    </recommendedName>
</protein>
<dbReference type="PROSITE" id="PS00109">
    <property type="entry name" value="PROTEIN_KINASE_TYR"/>
    <property type="match status" value="1"/>
</dbReference>
<comment type="caution">
    <text evidence="7">The sequence shown here is derived from an EMBL/GenBank/DDBJ whole genome shotgun (WGS) entry which is preliminary data.</text>
</comment>